<evidence type="ECO:0000313" key="1">
    <source>
        <dbReference type="EMBL" id="ATC62980.1"/>
    </source>
</evidence>
<proteinExistence type="predicted"/>
<dbReference type="KEGG" id="vbh:CMV30_02815"/>
<reference evidence="1 2" key="1">
    <citation type="submission" date="2017-09" db="EMBL/GenBank/DDBJ databases">
        <title>Complete genome sequence of Verrucomicrobial strain HZ-65, isolated from freshwater.</title>
        <authorList>
            <person name="Choi A."/>
        </authorList>
    </citation>
    <scope>NUCLEOTIDE SEQUENCE [LARGE SCALE GENOMIC DNA]</scope>
    <source>
        <strain evidence="1 2">HZ-65</strain>
    </source>
</reference>
<accession>A0A290Q732</accession>
<evidence type="ECO:0000313" key="2">
    <source>
        <dbReference type="Proteomes" id="UP000217265"/>
    </source>
</evidence>
<protein>
    <submittedName>
        <fullName evidence="1">Uncharacterized protein</fullName>
    </submittedName>
</protein>
<keyword evidence="2" id="KW-1185">Reference proteome</keyword>
<dbReference type="Proteomes" id="UP000217265">
    <property type="component" value="Chromosome"/>
</dbReference>
<sequence length="199" mass="21885">MKWVVLAIVIGLGTYTYVTLKFRKDPATAHRPIEDAKERFTVSRLRQAGYLRTPAIAERPADPSRTLAGLLRPLAEVKDAPAGVPAELSETFAELPKLPDSFQNVSAPASHTAMLPYSIQYVCQLPDNSGVLGETRVYVKDNDIAIITDFDRIDADLLARTKDATVLLQLPAGIFRSGETFQITLVGKTGSKHWTLQVH</sequence>
<name>A0A290Q732_9BACT</name>
<dbReference type="EMBL" id="CP023344">
    <property type="protein sequence ID" value="ATC62980.1"/>
    <property type="molecule type" value="Genomic_DNA"/>
</dbReference>
<dbReference type="AlphaFoldDB" id="A0A290Q732"/>
<organism evidence="1 2">
    <name type="scientific">Nibricoccus aquaticus</name>
    <dbReference type="NCBI Taxonomy" id="2576891"/>
    <lineage>
        <taxon>Bacteria</taxon>
        <taxon>Pseudomonadati</taxon>
        <taxon>Verrucomicrobiota</taxon>
        <taxon>Opitutia</taxon>
        <taxon>Opitutales</taxon>
        <taxon>Opitutaceae</taxon>
        <taxon>Nibricoccus</taxon>
    </lineage>
</organism>
<gene>
    <name evidence="1" type="ORF">CMV30_02815</name>
</gene>